<dbReference type="RefSeq" id="WP_343925041.1">
    <property type="nucleotide sequence ID" value="NZ_BAAAIR010000044.1"/>
</dbReference>
<feature type="signal peptide" evidence="1">
    <location>
        <begin position="1"/>
        <end position="25"/>
    </location>
</feature>
<evidence type="ECO:0000313" key="3">
    <source>
        <dbReference type="Proteomes" id="UP001595937"/>
    </source>
</evidence>
<reference evidence="3" key="1">
    <citation type="journal article" date="2019" name="Int. J. Syst. Evol. Microbiol.">
        <title>The Global Catalogue of Microorganisms (GCM) 10K type strain sequencing project: providing services to taxonomists for standard genome sequencing and annotation.</title>
        <authorList>
            <consortium name="The Broad Institute Genomics Platform"/>
            <consortium name="The Broad Institute Genome Sequencing Center for Infectious Disease"/>
            <person name="Wu L."/>
            <person name="Ma J."/>
        </authorList>
    </citation>
    <scope>NUCLEOTIDE SEQUENCE [LARGE SCALE GENOMIC DNA]</scope>
    <source>
        <strain evidence="3">CGMCC 1.16455</strain>
    </source>
</reference>
<keyword evidence="3" id="KW-1185">Reference proteome</keyword>
<gene>
    <name evidence="2" type="ORF">ACFPK8_08485</name>
</gene>
<feature type="chain" id="PRO_5045731663" description="SGNH hydrolase-type esterase domain-containing protein" evidence="1">
    <location>
        <begin position="26"/>
        <end position="341"/>
    </location>
</feature>
<comment type="caution">
    <text evidence="2">The sequence shown here is derived from an EMBL/GenBank/DDBJ whole genome shotgun (WGS) entry which is preliminary data.</text>
</comment>
<name>A0ABW0FE93_9MICO</name>
<proteinExistence type="predicted"/>
<dbReference type="SUPFAM" id="SSF52266">
    <property type="entry name" value="SGNH hydrolase"/>
    <property type="match status" value="1"/>
</dbReference>
<organism evidence="2 3">
    <name type="scientific">Brachybacterium tyrofermentans</name>
    <dbReference type="NCBI Taxonomy" id="47848"/>
    <lineage>
        <taxon>Bacteria</taxon>
        <taxon>Bacillati</taxon>
        <taxon>Actinomycetota</taxon>
        <taxon>Actinomycetes</taxon>
        <taxon>Micrococcales</taxon>
        <taxon>Dermabacteraceae</taxon>
        <taxon>Brachybacterium</taxon>
    </lineage>
</organism>
<dbReference type="Proteomes" id="UP001595937">
    <property type="component" value="Unassembled WGS sequence"/>
</dbReference>
<evidence type="ECO:0000313" key="2">
    <source>
        <dbReference type="EMBL" id="MFC5297547.1"/>
    </source>
</evidence>
<keyword evidence="1" id="KW-0732">Signal</keyword>
<sequence length="341" mass="35057">MPSPQLAAAPAAPAALLLAAPPSSATGTEASRRLLDLESGSRPMTLWGSSSMSSEGGAEATPLPVRIHEHLTLSASPAPVHAFGVGATRSAHTLLLRGLDTPRLAVVGGPAAGTAAGSTANSATPSDRVEVTLDSGLAPSGPIQVPGTVDGLAGMLDGSSGTWYFTPDDPAAVPADDLAATVAGGVFTSSLVEIAASSRQVLWVGKNNILDVTGVLQDVQRLWDAAETPEADSLVLGHWCTEHDAHGSATGDAVAAVNTEQARRYGDHFLDLQQLLTSEEGLHCSPLAPLQLLAQGTTQDALDRGVVPPLLVASDGIHLNGWGNLAVSWAIVRRMRELQWL</sequence>
<evidence type="ECO:0008006" key="4">
    <source>
        <dbReference type="Google" id="ProtNLM"/>
    </source>
</evidence>
<accession>A0ABW0FE93</accession>
<dbReference type="GeneID" id="303298100"/>
<dbReference type="EMBL" id="JBHSLN010000021">
    <property type="protein sequence ID" value="MFC5297547.1"/>
    <property type="molecule type" value="Genomic_DNA"/>
</dbReference>
<protein>
    <recommendedName>
        <fullName evidence="4">SGNH hydrolase-type esterase domain-containing protein</fullName>
    </recommendedName>
</protein>
<evidence type="ECO:0000256" key="1">
    <source>
        <dbReference type="SAM" id="SignalP"/>
    </source>
</evidence>